<dbReference type="InterPro" id="IPR000120">
    <property type="entry name" value="Amidase"/>
</dbReference>
<dbReference type="GO" id="GO:0016787">
    <property type="term" value="F:hydrolase activity"/>
    <property type="evidence" value="ECO:0007669"/>
    <property type="project" value="UniProtKB-KW"/>
</dbReference>
<evidence type="ECO:0000259" key="1">
    <source>
        <dbReference type="Pfam" id="PF01425"/>
    </source>
</evidence>
<dbReference type="Gene3D" id="3.10.490.10">
    <property type="entry name" value="Gamma-glutamyl cyclotransferase-like"/>
    <property type="match status" value="1"/>
</dbReference>
<dbReference type="Gene3D" id="1.20.58.1700">
    <property type="match status" value="1"/>
</dbReference>
<evidence type="ECO:0000313" key="4">
    <source>
        <dbReference type="Proteomes" id="UP000318431"/>
    </source>
</evidence>
<dbReference type="InterPro" id="IPR036928">
    <property type="entry name" value="AS_sf"/>
</dbReference>
<dbReference type="NCBIfam" id="TIGR02713">
    <property type="entry name" value="allophanate_hyd"/>
    <property type="match status" value="1"/>
</dbReference>
<dbReference type="AlphaFoldDB" id="A0A562R3K1"/>
<dbReference type="InterPro" id="IPR023631">
    <property type="entry name" value="Amidase_dom"/>
</dbReference>
<name>A0A562R3K1_9BURK</name>
<dbReference type="InterPro" id="IPR053844">
    <property type="entry name" value="AH_C"/>
</dbReference>
<dbReference type="PANTHER" id="PTHR11895:SF169">
    <property type="entry name" value="GLUTAMYL-TRNA(GLN) AMIDOTRANSFERASE"/>
    <property type="match status" value="1"/>
</dbReference>
<evidence type="ECO:0000313" key="3">
    <source>
        <dbReference type="EMBL" id="TWI63649.1"/>
    </source>
</evidence>
<gene>
    <name evidence="3" type="ORF">IP91_03621</name>
</gene>
<keyword evidence="3" id="KW-0378">Hydrolase</keyword>
<comment type="caution">
    <text evidence="3">The sequence shown here is derived from an EMBL/GenBank/DDBJ whole genome shotgun (WGS) entry which is preliminary data.</text>
</comment>
<dbReference type="PANTHER" id="PTHR11895">
    <property type="entry name" value="TRANSAMIDASE"/>
    <property type="match status" value="1"/>
</dbReference>
<dbReference type="Proteomes" id="UP000318431">
    <property type="component" value="Unassembled WGS sequence"/>
</dbReference>
<protein>
    <submittedName>
        <fullName evidence="3">Allophanate hydrolase</fullName>
    </submittedName>
</protein>
<evidence type="ECO:0000259" key="2">
    <source>
        <dbReference type="Pfam" id="PF21986"/>
    </source>
</evidence>
<keyword evidence="4" id="KW-1185">Reference proteome</keyword>
<dbReference type="Pfam" id="PF21986">
    <property type="entry name" value="AH_C"/>
    <property type="match status" value="1"/>
</dbReference>
<dbReference type="NCBIfam" id="NF006043">
    <property type="entry name" value="PRK08186.1"/>
    <property type="match status" value="1"/>
</dbReference>
<proteinExistence type="predicted"/>
<reference evidence="3 4" key="1">
    <citation type="journal article" date="2015" name="Stand. Genomic Sci.">
        <title>Genomic Encyclopedia of Bacterial and Archaeal Type Strains, Phase III: the genomes of soil and plant-associated and newly described type strains.</title>
        <authorList>
            <person name="Whitman W.B."/>
            <person name="Woyke T."/>
            <person name="Klenk H.P."/>
            <person name="Zhou Y."/>
            <person name="Lilburn T.G."/>
            <person name="Beck B.J."/>
            <person name="De Vos P."/>
            <person name="Vandamme P."/>
            <person name="Eisen J.A."/>
            <person name="Garrity G."/>
            <person name="Hugenholtz P."/>
            <person name="Kyrpides N.C."/>
        </authorList>
    </citation>
    <scope>NUCLEOTIDE SEQUENCE [LARGE SCALE GENOMIC DNA]</scope>
    <source>
        <strain evidence="3 4">CGMCC 1.10822</strain>
    </source>
</reference>
<dbReference type="SUPFAM" id="SSF75304">
    <property type="entry name" value="Amidase signature (AS) enzymes"/>
    <property type="match status" value="1"/>
</dbReference>
<dbReference type="RefSeq" id="WP_145650500.1">
    <property type="nucleotide sequence ID" value="NZ_VLLB01000006.1"/>
</dbReference>
<sequence>MTTTMDFTNIATLQAHYRDGTLTPADLVRQLDARIAAANRPEIWISRMGDDAMDRQLAMLDAAWQQHGPAIFDTLPLFGIPFAVKDNIDVAGIPTTAACPAFAYVPDEDAHAVRKLLDAGALLLGKTNLDQFATGLVGTRSPHGAVRNALNPEYVSGGSSAGSAVAVALGMASFTLGTDTAGSGRVPAGFNGIVGLKPTRGLVSTRGVVPACRSLDCVSIFARSVDDAWQVLRCIAGHDPQDPFSRQVAMGGAQPEGKRGYRIAVPDRLEFFGDGAAEAAFDAALLAWATMPGAQIVRIPFQPFADAARLLYAGPWVAERRAAIGELFERDPEALDPTVRGIVAQADGYSAVDAFEGQYRLAALRRQAEASLRDIDFLLVPTAPTMPTIAEVQAEPVLRNSELGYYTNFVNFFDMAALAIPAGYRPDGLPAGVTIVGRAGSDHLLALAGAAFNAPFADARAAAASLAANPLPFSEPTVMLAVVGAHLEGQPLNWQLLERGARKLRSTRTSPDYRLYALAGTTPPKPGLARVDRDGAAIEVETWELPLRLFGSFVAAIPAPLGIGSVRLEDGSTVKGFICEGAALAGARDITHFGGWRAYLRDGQST</sequence>
<dbReference type="EMBL" id="VLLB01000006">
    <property type="protein sequence ID" value="TWI63649.1"/>
    <property type="molecule type" value="Genomic_DNA"/>
</dbReference>
<accession>A0A562R3K1</accession>
<feature type="domain" description="Allophanate hydrolase C-terminal" evidence="2">
    <location>
        <begin position="479"/>
        <end position="600"/>
    </location>
</feature>
<organism evidence="3 4">
    <name type="scientific">Pseudoduganella lurida</name>
    <dbReference type="NCBI Taxonomy" id="1036180"/>
    <lineage>
        <taxon>Bacteria</taxon>
        <taxon>Pseudomonadati</taxon>
        <taxon>Pseudomonadota</taxon>
        <taxon>Betaproteobacteria</taxon>
        <taxon>Burkholderiales</taxon>
        <taxon>Oxalobacteraceae</taxon>
        <taxon>Telluria group</taxon>
        <taxon>Pseudoduganella</taxon>
    </lineage>
</organism>
<feature type="domain" description="Amidase" evidence="1">
    <location>
        <begin position="27"/>
        <end position="445"/>
    </location>
</feature>
<dbReference type="OrthoDB" id="8872210at2"/>
<dbReference type="Gene3D" id="3.90.1300.10">
    <property type="entry name" value="Amidase signature (AS) domain"/>
    <property type="match status" value="1"/>
</dbReference>
<dbReference type="Pfam" id="PF01425">
    <property type="entry name" value="Amidase"/>
    <property type="match status" value="1"/>
</dbReference>
<dbReference type="InterPro" id="IPR014085">
    <property type="entry name" value="Allophanate_hydrolase"/>
</dbReference>